<evidence type="ECO:0000313" key="4">
    <source>
        <dbReference type="EMBL" id="MBS3058690.1"/>
    </source>
</evidence>
<reference evidence="4" key="2">
    <citation type="submission" date="2021-03" db="EMBL/GenBank/DDBJ databases">
        <authorList>
            <person name="Jaffe A."/>
        </authorList>
    </citation>
    <scope>NUCLEOTIDE SEQUENCE</scope>
    <source>
        <strain evidence="4">RIFCSPLOWO2_01_FULL_43_13</strain>
    </source>
</reference>
<name>A0A7J4JVR0_9ARCH</name>
<reference evidence="4" key="3">
    <citation type="submission" date="2021-05" db="EMBL/GenBank/DDBJ databases">
        <title>Protein family content uncovers lineage relationships and bacterial pathway maintenance mechanisms in DPANN archaea.</title>
        <authorList>
            <person name="Castelle C.J."/>
            <person name="Meheust R."/>
            <person name="Jaffe A.L."/>
            <person name="Seitz K."/>
            <person name="Gong X."/>
            <person name="Baker B.J."/>
            <person name="Banfield J.F."/>
        </authorList>
    </citation>
    <scope>NUCLEOTIDE SEQUENCE</scope>
    <source>
        <strain evidence="4">RIFCSPLOWO2_01_FULL_43_13</strain>
    </source>
</reference>
<dbReference type="Pfam" id="PF09376">
    <property type="entry name" value="NurA"/>
    <property type="match status" value="1"/>
</dbReference>
<reference evidence="5" key="1">
    <citation type="journal article" date="2020" name="bioRxiv">
        <title>A rank-normalized archaeal taxonomy based on genome phylogeny resolves widespread incomplete and uneven classifications.</title>
        <authorList>
            <person name="Rinke C."/>
            <person name="Chuvochina M."/>
            <person name="Mussig A.J."/>
            <person name="Chaumeil P.-A."/>
            <person name="Waite D.W."/>
            <person name="Whitman W.B."/>
            <person name="Parks D.H."/>
            <person name="Hugenholtz P."/>
        </authorList>
    </citation>
    <scope>NUCLEOTIDE SEQUENCE [LARGE SCALE GENOMIC DNA]</scope>
</reference>
<evidence type="ECO:0000313" key="5">
    <source>
        <dbReference type="Proteomes" id="UP000590964"/>
    </source>
</evidence>
<organism evidence="3 5">
    <name type="scientific">Candidatus Iainarchaeum sp</name>
    <dbReference type="NCBI Taxonomy" id="3101447"/>
    <lineage>
        <taxon>Archaea</taxon>
        <taxon>Candidatus Iainarchaeota</taxon>
        <taxon>Candidatus Iainarchaeia</taxon>
        <taxon>Candidatus Iainarchaeales</taxon>
        <taxon>Candidatus Iainarchaeaceae</taxon>
        <taxon>Candidatus Iainarchaeum</taxon>
    </lineage>
</organism>
<gene>
    <name evidence="3" type="ORF">HA222_04375</name>
    <name evidence="4" type="ORF">J4478_04810</name>
</gene>
<keyword evidence="1" id="KW-0175">Coiled coil</keyword>
<dbReference type="SMART" id="SM00933">
    <property type="entry name" value="NurA"/>
    <property type="match status" value="1"/>
</dbReference>
<dbReference type="EMBL" id="JAGVWB010000032">
    <property type="protein sequence ID" value="MBS3058690.1"/>
    <property type="molecule type" value="Genomic_DNA"/>
</dbReference>
<sequence>MNFNESLKQATESIQKAERKKAVIVQKIQALRSKKLPESLGILEKELFAKAKPTVLNERIAGVDSGFNGQELFATDLLLVRAIAAVFDYKANILQNSSYHPSGFFFPEPFFSTNALERDEFQCNVSIQRIIREVQTAIETIKKFKPAYCFMDGSLLPQHADKPRANSKVKKSFDLMLEKVQELYSTAAKSKCELVGCVEDSRGNRWRSILEEAFRLEGLEEYHDAVLLNDLLEKGERSFVFSYTKNASEHPILNEFRKEWQNAIFAFYLKPTKFDFPLRVEFLNPEGNALERAEKIAGIVLSQASMHKEYAYPTVLIEADLRAKLKPEEINLVRDKIVDKIGKNAFILRRRDRRPF</sequence>
<feature type="coiled-coil region" evidence="1">
    <location>
        <begin position="7"/>
        <end position="34"/>
    </location>
</feature>
<comment type="caution">
    <text evidence="3">The sequence shown here is derived from an EMBL/GenBank/DDBJ whole genome shotgun (WGS) entry which is preliminary data.</text>
</comment>
<dbReference type="Proteomes" id="UP000680185">
    <property type="component" value="Unassembled WGS sequence"/>
</dbReference>
<dbReference type="AlphaFoldDB" id="A0A7J4JVR0"/>
<dbReference type="Proteomes" id="UP000590964">
    <property type="component" value="Unassembled WGS sequence"/>
</dbReference>
<dbReference type="EMBL" id="DUFW01000078">
    <property type="protein sequence ID" value="HIH21863.1"/>
    <property type="molecule type" value="Genomic_DNA"/>
</dbReference>
<feature type="domain" description="NurA" evidence="2">
    <location>
        <begin position="58"/>
        <end position="325"/>
    </location>
</feature>
<dbReference type="InterPro" id="IPR018977">
    <property type="entry name" value="NurA_domain"/>
</dbReference>
<proteinExistence type="predicted"/>
<accession>A0A7J4JVR0</accession>
<evidence type="ECO:0000256" key="1">
    <source>
        <dbReference type="SAM" id="Coils"/>
    </source>
</evidence>
<evidence type="ECO:0000313" key="3">
    <source>
        <dbReference type="EMBL" id="HIH21863.1"/>
    </source>
</evidence>
<protein>
    <submittedName>
        <fullName evidence="3">DNA double-strand break repair nuclease NurA</fullName>
    </submittedName>
</protein>
<evidence type="ECO:0000259" key="2">
    <source>
        <dbReference type="SMART" id="SM00933"/>
    </source>
</evidence>